<gene>
    <name evidence="4" type="primary">pilP</name>
    <name evidence="4" type="ORF">EL007_24300</name>
    <name evidence="3" type="ORF">ELZ88_24650</name>
</gene>
<evidence type="ECO:0000256" key="2">
    <source>
        <dbReference type="SAM" id="SignalP"/>
    </source>
</evidence>
<dbReference type="NCBIfam" id="TIGR03021">
    <property type="entry name" value="pilP_fam"/>
    <property type="match status" value="1"/>
</dbReference>
<dbReference type="EMBL" id="CP034699">
    <property type="protein sequence ID" value="AZT44382.1"/>
    <property type="molecule type" value="Genomic_DNA"/>
</dbReference>
<dbReference type="AlphaFoldDB" id="A0A3Q9MVV4"/>
<dbReference type="InterPro" id="IPR022753">
    <property type="entry name" value="T4SS_pilus_biogen_PilP"/>
</dbReference>
<geneLocation type="plasmid" evidence="3">
    <name>pRSE21</name>
</geneLocation>
<geneLocation type="plasmid" evidence="4">
    <name>pRSE40</name>
</geneLocation>
<feature type="compositionally biased region" description="Low complexity" evidence="1">
    <location>
        <begin position="88"/>
        <end position="107"/>
    </location>
</feature>
<feature type="chain" id="PRO_5036090834" evidence="2">
    <location>
        <begin position="25"/>
        <end position="187"/>
    </location>
</feature>
<dbReference type="EMBL" id="CP034710">
    <property type="protein sequence ID" value="AZT39715.1"/>
    <property type="molecule type" value="Genomic_DNA"/>
</dbReference>
<feature type="signal peptide" evidence="2">
    <location>
        <begin position="1"/>
        <end position="24"/>
    </location>
</feature>
<evidence type="ECO:0000256" key="1">
    <source>
        <dbReference type="SAM" id="MobiDB-lite"/>
    </source>
</evidence>
<keyword evidence="4" id="KW-0614">Plasmid</keyword>
<name>A0A3Q9MVV4_SALET</name>
<organism evidence="4">
    <name type="scientific">Salmonella enterica subsp. enterica serovar Karamoja</name>
    <dbReference type="NCBI Taxonomy" id="2500153"/>
    <lineage>
        <taxon>Bacteria</taxon>
        <taxon>Pseudomonadati</taxon>
        <taxon>Pseudomonadota</taxon>
        <taxon>Gammaproteobacteria</taxon>
        <taxon>Enterobacterales</taxon>
        <taxon>Enterobacteriaceae</taxon>
        <taxon>Salmonella</taxon>
    </lineage>
</organism>
<evidence type="ECO:0000313" key="4">
    <source>
        <dbReference type="EMBL" id="AZT44382.1"/>
    </source>
</evidence>
<keyword evidence="2" id="KW-0732">Signal</keyword>
<proteinExistence type="predicted"/>
<reference evidence="4" key="1">
    <citation type="submission" date="2018-12" db="EMBL/GenBank/DDBJ databases">
        <title>Complete genome sequences of twenty non-typhoidal Salmonella isolates from Rwanda.</title>
        <authorList>
            <person name="Byukusenge M."/>
            <person name="Li L."/>
            <person name="Subhashinie K."/>
            <person name="Nzayirambaho M."/>
            <person name="Kuchipudi S.V."/>
            <person name="Jayarao B.M."/>
        </authorList>
    </citation>
    <scope>NUCLEOTIDE SEQUENCE</scope>
    <source>
        <strain evidence="3">RSE21</strain>
        <strain evidence="4">RSE40</strain>
        <plasmid evidence="3">pRSE21</plasmid>
        <plasmid evidence="4">pRSE40</plasmid>
    </source>
</reference>
<evidence type="ECO:0000313" key="3">
    <source>
        <dbReference type="EMBL" id="AZT39715.1"/>
    </source>
</evidence>
<feature type="region of interest" description="Disordered" evidence="1">
    <location>
        <begin position="28"/>
        <end position="59"/>
    </location>
</feature>
<feature type="region of interest" description="Disordered" evidence="1">
    <location>
        <begin position="88"/>
        <end position="128"/>
    </location>
</feature>
<dbReference type="RefSeq" id="WP_168445627.1">
    <property type="nucleotide sequence ID" value="NZ_CP034699.1"/>
</dbReference>
<accession>A0A3Q9MVV4</accession>
<protein>
    <submittedName>
        <fullName evidence="4">Type IV pilus biogenesis protein PilP</fullName>
    </submittedName>
</protein>
<sequence length="187" mass="19763">MRKKTNLPRLMLACGLLWCGAAIASEASDSKPTTAAGTPPVSAPALPAPSPLPHGSRMTLEKLEQLQTETLLYEAQLNRDKALRELLTTPDTTSAPQATTPAQNAKAAPEKDDSAQEADPLPRVRSISGNGTQLSALLRLADGSMVQIQSGQRIPGTGVTVKAISARNVQVYTPGKNNSEQILPFDN</sequence>